<reference evidence="1 2" key="1">
    <citation type="journal article" date="2018" name="BMC Genomics">
        <title>Genomic comparison of Trypanosoma conorhini and Trypanosoma rangeli to Trypanosoma cruzi strains of high and low virulence.</title>
        <authorList>
            <person name="Bradwell K.R."/>
            <person name="Koparde V.N."/>
            <person name="Matveyev A.V."/>
            <person name="Serrano M.G."/>
            <person name="Alves J.M."/>
            <person name="Parikh H."/>
            <person name="Huang B."/>
            <person name="Lee V."/>
            <person name="Espinosa-Alvarez O."/>
            <person name="Ortiz P.A."/>
            <person name="Costa-Martins A.G."/>
            <person name="Teixeira M.M."/>
            <person name="Buck G.A."/>
        </authorList>
    </citation>
    <scope>NUCLEOTIDE SEQUENCE [LARGE SCALE GENOMIC DNA]</scope>
    <source>
        <strain evidence="1 2">025E</strain>
    </source>
</reference>
<evidence type="ECO:0000313" key="2">
    <source>
        <dbReference type="Proteomes" id="UP000284403"/>
    </source>
</evidence>
<organism evidence="1 2">
    <name type="scientific">Trypanosoma conorhini</name>
    <dbReference type="NCBI Taxonomy" id="83891"/>
    <lineage>
        <taxon>Eukaryota</taxon>
        <taxon>Discoba</taxon>
        <taxon>Euglenozoa</taxon>
        <taxon>Kinetoplastea</taxon>
        <taxon>Metakinetoplastina</taxon>
        <taxon>Trypanosomatida</taxon>
        <taxon>Trypanosomatidae</taxon>
        <taxon>Trypanosoma</taxon>
    </lineage>
</organism>
<dbReference type="GeneID" id="40318466"/>
<dbReference type="OrthoDB" id="271093at2759"/>
<proteinExistence type="predicted"/>
<dbReference type="AlphaFoldDB" id="A0A3R7KYI7"/>
<dbReference type="RefSeq" id="XP_029228215.1">
    <property type="nucleotide sequence ID" value="XM_029371760.1"/>
</dbReference>
<dbReference type="Proteomes" id="UP000284403">
    <property type="component" value="Unassembled WGS sequence"/>
</dbReference>
<keyword evidence="2" id="KW-1185">Reference proteome</keyword>
<protein>
    <submittedName>
        <fullName evidence="1">Uncharacterized protein</fullName>
    </submittedName>
</protein>
<name>A0A3R7KYI7_9TRYP</name>
<sequence length="297" mass="33018">MFRRKVASSCILASRVFLNARRSVSLEDPAERERERELRARIVARYRGVSLPELSNIRYGHFAEQEGATQSTASQAYNAVSQSYPFGQNNSNGARGVDWLMLFTGLALFYVSSKMLFQRFSGFSVDAAIVPLWAASPETQAKYLIYSIQFDARAREQIQKAYHSVRQSYPFTDFFQWLRVQYPEYGQGIAFSYESAVNSLVAIFSSGDPRALMQLGRGVQKAIKKQNTNSAQRLDDFLMDVGALATVQAPVRHSMASGYAVPQPPPQPLQLHGGEPMSIQGALESAPGEAHSSVPFQ</sequence>
<evidence type="ECO:0000313" key="1">
    <source>
        <dbReference type="EMBL" id="RNF17623.1"/>
    </source>
</evidence>
<dbReference type="EMBL" id="MKKU01000256">
    <property type="protein sequence ID" value="RNF17623.1"/>
    <property type="molecule type" value="Genomic_DNA"/>
</dbReference>
<comment type="caution">
    <text evidence="1">The sequence shown here is derived from an EMBL/GenBank/DDBJ whole genome shotgun (WGS) entry which is preliminary data.</text>
</comment>
<accession>A0A3R7KYI7</accession>
<gene>
    <name evidence="1" type="ORF">Tco025E_04855</name>
</gene>